<dbReference type="EMBL" id="LGRX02013794">
    <property type="protein sequence ID" value="KAK3265616.1"/>
    <property type="molecule type" value="Genomic_DNA"/>
</dbReference>
<reference evidence="1 2" key="1">
    <citation type="journal article" date="2015" name="Genome Biol. Evol.">
        <title>Comparative Genomics of a Bacterivorous Green Alga Reveals Evolutionary Causalities and Consequences of Phago-Mixotrophic Mode of Nutrition.</title>
        <authorList>
            <person name="Burns J.A."/>
            <person name="Paasch A."/>
            <person name="Narechania A."/>
            <person name="Kim E."/>
        </authorList>
    </citation>
    <scope>NUCLEOTIDE SEQUENCE [LARGE SCALE GENOMIC DNA]</scope>
    <source>
        <strain evidence="1 2">PLY_AMNH</strain>
    </source>
</reference>
<organism evidence="1 2">
    <name type="scientific">Cymbomonas tetramitiformis</name>
    <dbReference type="NCBI Taxonomy" id="36881"/>
    <lineage>
        <taxon>Eukaryota</taxon>
        <taxon>Viridiplantae</taxon>
        <taxon>Chlorophyta</taxon>
        <taxon>Pyramimonadophyceae</taxon>
        <taxon>Pyramimonadales</taxon>
        <taxon>Pyramimonadaceae</taxon>
        <taxon>Cymbomonas</taxon>
    </lineage>
</organism>
<sequence length="294" mass="32470">MPSLAQRLLVNHDEESTGYGALEIEDPSGSDNVVAIVRDEGARRRSLFYTIAAVTFVGSLLVSSSHFMNDGDAVADGPAISQAGSAGAPATHRLCNFSDFVFATDGSELPQGYVLSVALGRHWADLIDFNGNVKHRWFHPAHPIAKTATLTPKGHLFFAAHNVNNSLSSLERDFLYGNDAASQLVELDWESNVIKQCVLNPHHNEDGKVYMQHHDAVFMPNGNYLVIASRVWTFDDIGAKLDVPARALFKRGATHANGHARYMMEDGVMELQHIDGQPYCGVVWEWWSFDHVIQ</sequence>
<proteinExistence type="predicted"/>
<dbReference type="Proteomes" id="UP001190700">
    <property type="component" value="Unassembled WGS sequence"/>
</dbReference>
<evidence type="ECO:0000313" key="1">
    <source>
        <dbReference type="EMBL" id="KAK3265616.1"/>
    </source>
</evidence>
<dbReference type="AlphaFoldDB" id="A0AAE0FT72"/>
<gene>
    <name evidence="1" type="ORF">CYMTET_25710</name>
</gene>
<accession>A0AAE0FT72</accession>
<protein>
    <submittedName>
        <fullName evidence="1">Uncharacterized protein</fullName>
    </submittedName>
</protein>
<name>A0AAE0FT72_9CHLO</name>
<keyword evidence="2" id="KW-1185">Reference proteome</keyword>
<evidence type="ECO:0000313" key="2">
    <source>
        <dbReference type="Proteomes" id="UP001190700"/>
    </source>
</evidence>
<feature type="non-terminal residue" evidence="1">
    <location>
        <position position="294"/>
    </location>
</feature>
<comment type="caution">
    <text evidence="1">The sequence shown here is derived from an EMBL/GenBank/DDBJ whole genome shotgun (WGS) entry which is preliminary data.</text>
</comment>